<gene>
    <name evidence="1" type="ORF">LTR32_003148</name>
</gene>
<evidence type="ECO:0000313" key="1">
    <source>
        <dbReference type="EMBL" id="KAK5145021.1"/>
    </source>
</evidence>
<reference evidence="1 2" key="1">
    <citation type="submission" date="2023-08" db="EMBL/GenBank/DDBJ databases">
        <title>Black Yeasts Isolated from many extreme environments.</title>
        <authorList>
            <person name="Coleine C."/>
            <person name="Stajich J.E."/>
            <person name="Selbmann L."/>
        </authorList>
    </citation>
    <scope>NUCLEOTIDE SEQUENCE [LARGE SCALE GENOMIC DNA]</scope>
    <source>
        <strain evidence="1 2">CCFEE 5386</strain>
    </source>
</reference>
<keyword evidence="2" id="KW-1185">Reference proteome</keyword>
<dbReference type="EMBL" id="JAVRRR010000180">
    <property type="protein sequence ID" value="KAK5145021.1"/>
    <property type="molecule type" value="Genomic_DNA"/>
</dbReference>
<accession>A0ABR0L889</accession>
<protein>
    <submittedName>
        <fullName evidence="1">Uncharacterized protein</fullName>
    </submittedName>
</protein>
<evidence type="ECO:0000313" key="2">
    <source>
        <dbReference type="Proteomes" id="UP001308179"/>
    </source>
</evidence>
<comment type="caution">
    <text evidence="1">The sequence shown here is derived from an EMBL/GenBank/DDBJ whole genome shotgun (WGS) entry which is preliminary data.</text>
</comment>
<dbReference type="Proteomes" id="UP001308179">
    <property type="component" value="Unassembled WGS sequence"/>
</dbReference>
<organism evidence="1 2">
    <name type="scientific">Rachicladosporium monterosium</name>
    <dbReference type="NCBI Taxonomy" id="1507873"/>
    <lineage>
        <taxon>Eukaryota</taxon>
        <taxon>Fungi</taxon>
        <taxon>Dikarya</taxon>
        <taxon>Ascomycota</taxon>
        <taxon>Pezizomycotina</taxon>
        <taxon>Dothideomycetes</taxon>
        <taxon>Dothideomycetidae</taxon>
        <taxon>Cladosporiales</taxon>
        <taxon>Cladosporiaceae</taxon>
        <taxon>Rachicladosporium</taxon>
    </lineage>
</organism>
<proteinExistence type="predicted"/>
<sequence>MVTDGFDCEYADAVIAATRGDRTIARKNVAATENIDRHMRVTTHVVQGVGWCARPLMIAYDDMNRMLRTATSPDSCRLARTITRMGSIDTGLNWRRQKAVSIGITDPHVDDEDNLLYAI</sequence>
<name>A0ABR0L889_9PEZI</name>